<organism evidence="8 9">
    <name type="scientific">Rufibacter tibetensis</name>
    <dbReference type="NCBI Taxonomy" id="512763"/>
    <lineage>
        <taxon>Bacteria</taxon>
        <taxon>Pseudomonadati</taxon>
        <taxon>Bacteroidota</taxon>
        <taxon>Cytophagia</taxon>
        <taxon>Cytophagales</taxon>
        <taxon>Hymenobacteraceae</taxon>
        <taxon>Rufibacter</taxon>
    </lineage>
</organism>
<dbReference type="OrthoDB" id="9766459at2"/>
<sequence length="422" mass="48775">MEFFEYFINVPENVVIVSPDFKILAATNKYLKTTMRSREEIIGKVFLKEVYQDPTISFDENPVIKSIRKAIETKRVDYLDVLRYDLERSAQEGGGYEARYWEASHTPVLDEAGNVKFVIQNTNDVTERELAKEARRMSEEKFKFLTDAVPELIHTADPNGACTYVNQRWIDYTGLPLEEFIGHSWQKVIHPEDIHQVLDRQKEDFYSELEFQAELRIRDKEGSYRWHLIRSLPMKDEKGKVIMRVGSANDIHSTKLMVQEVLESNEQMSILSDQVQQAFQKAEDQRQTLERLIMQAPALFAILKGPEHRFELVNPKYQQLIPGRDLVGNTVAEALPEIVEQGFVDLLDNVYKTGVPFIAEEICVELDWQNTGHVEKAYFTTTYQPLIENGQVAGIIAFGYEVSDKVKLREELQSLKKDTSVQ</sequence>
<dbReference type="SUPFAM" id="SSF55785">
    <property type="entry name" value="PYP-like sensor domain (PAS domain)"/>
    <property type="match status" value="3"/>
</dbReference>
<dbReference type="SMART" id="SM00086">
    <property type="entry name" value="PAC"/>
    <property type="match status" value="3"/>
</dbReference>
<dbReference type="Gene3D" id="3.30.450.20">
    <property type="entry name" value="PAS domain"/>
    <property type="match status" value="3"/>
</dbReference>
<gene>
    <name evidence="8" type="ORF">DC20_05495</name>
</gene>
<dbReference type="InterPro" id="IPR013656">
    <property type="entry name" value="PAS_4"/>
</dbReference>
<dbReference type="PROSITE" id="PS50113">
    <property type="entry name" value="PAC"/>
    <property type="match status" value="2"/>
</dbReference>
<dbReference type="PATRIC" id="fig|512763.3.peg.1217"/>
<feature type="domain" description="PAC" evidence="7">
    <location>
        <begin position="211"/>
        <end position="263"/>
    </location>
</feature>
<dbReference type="FunFam" id="3.30.450.20:FF:000099">
    <property type="entry name" value="Sensory box sensor histidine kinase"/>
    <property type="match status" value="1"/>
</dbReference>
<keyword evidence="3" id="KW-0597">Phosphoprotein</keyword>
<dbReference type="Proteomes" id="UP000061382">
    <property type="component" value="Chromosome"/>
</dbReference>
<dbReference type="Pfam" id="PF08448">
    <property type="entry name" value="PAS_4"/>
    <property type="match status" value="2"/>
</dbReference>
<dbReference type="KEGG" id="rti:DC20_05495"/>
<evidence type="ECO:0000256" key="2">
    <source>
        <dbReference type="ARBA" id="ARBA00012438"/>
    </source>
</evidence>
<dbReference type="GO" id="GO:0004673">
    <property type="term" value="F:protein histidine kinase activity"/>
    <property type="evidence" value="ECO:0007669"/>
    <property type="project" value="UniProtKB-EC"/>
</dbReference>
<dbReference type="AlphaFoldDB" id="A0A0P0CVY5"/>
<feature type="domain" description="PAS" evidence="6">
    <location>
        <begin position="138"/>
        <end position="208"/>
    </location>
</feature>
<evidence type="ECO:0000256" key="3">
    <source>
        <dbReference type="ARBA" id="ARBA00022553"/>
    </source>
</evidence>
<evidence type="ECO:0000256" key="1">
    <source>
        <dbReference type="ARBA" id="ARBA00000085"/>
    </source>
</evidence>
<name>A0A0P0CVY5_9BACT</name>
<evidence type="ECO:0000259" key="6">
    <source>
        <dbReference type="PROSITE" id="PS50112"/>
    </source>
</evidence>
<dbReference type="InterPro" id="IPR000014">
    <property type="entry name" value="PAS"/>
</dbReference>
<evidence type="ECO:0000256" key="5">
    <source>
        <dbReference type="ARBA" id="ARBA00022777"/>
    </source>
</evidence>
<evidence type="ECO:0000313" key="8">
    <source>
        <dbReference type="EMBL" id="ALI98525.1"/>
    </source>
</evidence>
<dbReference type="PANTHER" id="PTHR43304">
    <property type="entry name" value="PHYTOCHROME-LIKE PROTEIN CPH1"/>
    <property type="match status" value="1"/>
</dbReference>
<proteinExistence type="predicted"/>
<dbReference type="Pfam" id="PF08447">
    <property type="entry name" value="PAS_3"/>
    <property type="match status" value="1"/>
</dbReference>
<evidence type="ECO:0000313" key="9">
    <source>
        <dbReference type="Proteomes" id="UP000061382"/>
    </source>
</evidence>
<dbReference type="InterPro" id="IPR000700">
    <property type="entry name" value="PAS-assoc_C"/>
</dbReference>
<dbReference type="PROSITE" id="PS50112">
    <property type="entry name" value="PAS"/>
    <property type="match status" value="1"/>
</dbReference>
<keyword evidence="5 8" id="KW-0418">Kinase</keyword>
<dbReference type="CDD" id="cd00130">
    <property type="entry name" value="PAS"/>
    <property type="match status" value="1"/>
</dbReference>
<dbReference type="SMART" id="SM00091">
    <property type="entry name" value="PAS"/>
    <property type="match status" value="3"/>
</dbReference>
<dbReference type="InterPro" id="IPR001610">
    <property type="entry name" value="PAC"/>
</dbReference>
<evidence type="ECO:0000256" key="4">
    <source>
        <dbReference type="ARBA" id="ARBA00022679"/>
    </source>
</evidence>
<keyword evidence="9" id="KW-1185">Reference proteome</keyword>
<feature type="domain" description="PAC" evidence="7">
    <location>
        <begin position="80"/>
        <end position="137"/>
    </location>
</feature>
<protein>
    <recommendedName>
        <fullName evidence="2">histidine kinase</fullName>
        <ecNumber evidence="2">2.7.13.3</ecNumber>
    </recommendedName>
</protein>
<comment type="catalytic activity">
    <reaction evidence="1">
        <text>ATP + protein L-histidine = ADP + protein N-phospho-L-histidine.</text>
        <dbReference type="EC" id="2.7.13.3"/>
    </reaction>
</comment>
<dbReference type="InterPro" id="IPR035965">
    <property type="entry name" value="PAS-like_dom_sf"/>
</dbReference>
<dbReference type="NCBIfam" id="TIGR00229">
    <property type="entry name" value="sensory_box"/>
    <property type="match status" value="1"/>
</dbReference>
<dbReference type="EMBL" id="CP012643">
    <property type="protein sequence ID" value="ALI98525.1"/>
    <property type="molecule type" value="Genomic_DNA"/>
</dbReference>
<dbReference type="InterPro" id="IPR052162">
    <property type="entry name" value="Sensor_kinase/Photoreceptor"/>
</dbReference>
<keyword evidence="4" id="KW-0808">Transferase</keyword>
<reference evidence="8 9" key="1">
    <citation type="submission" date="2015-08" db="EMBL/GenBank/DDBJ databases">
        <title>Complete genome sequence of Rufibacter tibetensis strain 1351t, a radiation-resistant bacterium from tibet plateau.</title>
        <authorList>
            <person name="Dai J."/>
        </authorList>
    </citation>
    <scope>NUCLEOTIDE SEQUENCE [LARGE SCALE GENOMIC DNA]</scope>
    <source>
        <strain evidence="8 9">1351</strain>
    </source>
</reference>
<dbReference type="PANTHER" id="PTHR43304:SF1">
    <property type="entry name" value="PAC DOMAIN-CONTAINING PROTEIN"/>
    <property type="match status" value="1"/>
</dbReference>
<dbReference type="EC" id="2.7.13.3" evidence="2"/>
<dbReference type="RefSeq" id="WP_062542909.1">
    <property type="nucleotide sequence ID" value="NZ_CP012643.1"/>
</dbReference>
<dbReference type="InterPro" id="IPR013655">
    <property type="entry name" value="PAS_fold_3"/>
</dbReference>
<dbReference type="STRING" id="512763.DC20_05495"/>
<accession>A0A0P0CVY5</accession>
<evidence type="ECO:0000259" key="7">
    <source>
        <dbReference type="PROSITE" id="PS50113"/>
    </source>
</evidence>